<keyword evidence="4" id="KW-1185">Reference proteome</keyword>
<feature type="compositionally biased region" description="Basic residues" evidence="1">
    <location>
        <begin position="326"/>
        <end position="341"/>
    </location>
</feature>
<accession>A0A4Y7SVF5</accession>
<dbReference type="InterPro" id="IPR046522">
    <property type="entry name" value="DUF6699"/>
</dbReference>
<gene>
    <name evidence="3" type="ORF">FA13DRAFT_1713704</name>
</gene>
<dbReference type="AlphaFoldDB" id="A0A4Y7SVF5"/>
<protein>
    <recommendedName>
        <fullName evidence="2">DUF6699 domain-containing protein</fullName>
    </recommendedName>
</protein>
<proteinExistence type="predicted"/>
<comment type="caution">
    <text evidence="3">The sequence shown here is derived from an EMBL/GenBank/DDBJ whole genome shotgun (WGS) entry which is preliminary data.</text>
</comment>
<reference evidence="3 4" key="1">
    <citation type="journal article" date="2019" name="Nat. Ecol. Evol.">
        <title>Megaphylogeny resolves global patterns of mushroom evolution.</title>
        <authorList>
            <person name="Varga T."/>
            <person name="Krizsan K."/>
            <person name="Foldi C."/>
            <person name="Dima B."/>
            <person name="Sanchez-Garcia M."/>
            <person name="Sanchez-Ramirez S."/>
            <person name="Szollosi G.J."/>
            <person name="Szarkandi J.G."/>
            <person name="Papp V."/>
            <person name="Albert L."/>
            <person name="Andreopoulos W."/>
            <person name="Angelini C."/>
            <person name="Antonin V."/>
            <person name="Barry K.W."/>
            <person name="Bougher N.L."/>
            <person name="Buchanan P."/>
            <person name="Buyck B."/>
            <person name="Bense V."/>
            <person name="Catcheside P."/>
            <person name="Chovatia M."/>
            <person name="Cooper J."/>
            <person name="Damon W."/>
            <person name="Desjardin D."/>
            <person name="Finy P."/>
            <person name="Geml J."/>
            <person name="Haridas S."/>
            <person name="Hughes K."/>
            <person name="Justo A."/>
            <person name="Karasinski D."/>
            <person name="Kautmanova I."/>
            <person name="Kiss B."/>
            <person name="Kocsube S."/>
            <person name="Kotiranta H."/>
            <person name="LaButti K.M."/>
            <person name="Lechner B.E."/>
            <person name="Liimatainen K."/>
            <person name="Lipzen A."/>
            <person name="Lukacs Z."/>
            <person name="Mihaltcheva S."/>
            <person name="Morgado L.N."/>
            <person name="Niskanen T."/>
            <person name="Noordeloos M.E."/>
            <person name="Ohm R.A."/>
            <person name="Ortiz-Santana B."/>
            <person name="Ovrebo C."/>
            <person name="Racz N."/>
            <person name="Riley R."/>
            <person name="Savchenko A."/>
            <person name="Shiryaev A."/>
            <person name="Soop K."/>
            <person name="Spirin V."/>
            <person name="Szebenyi C."/>
            <person name="Tomsovsky M."/>
            <person name="Tulloss R.E."/>
            <person name="Uehling J."/>
            <person name="Grigoriev I.V."/>
            <person name="Vagvolgyi C."/>
            <person name="Papp T."/>
            <person name="Martin F.M."/>
            <person name="Miettinen O."/>
            <person name="Hibbett D.S."/>
            <person name="Nagy L.G."/>
        </authorList>
    </citation>
    <scope>NUCLEOTIDE SEQUENCE [LARGE SCALE GENOMIC DNA]</scope>
    <source>
        <strain evidence="3 4">FP101781</strain>
    </source>
</reference>
<evidence type="ECO:0000256" key="1">
    <source>
        <dbReference type="SAM" id="MobiDB-lite"/>
    </source>
</evidence>
<name>A0A4Y7SVF5_COPMI</name>
<dbReference type="STRING" id="71717.A0A4Y7SVF5"/>
<evidence type="ECO:0000259" key="2">
    <source>
        <dbReference type="Pfam" id="PF20415"/>
    </source>
</evidence>
<dbReference type="Pfam" id="PF20415">
    <property type="entry name" value="DUF6699"/>
    <property type="match status" value="1"/>
</dbReference>
<feature type="region of interest" description="Disordered" evidence="1">
    <location>
        <begin position="309"/>
        <end position="357"/>
    </location>
</feature>
<organism evidence="3 4">
    <name type="scientific">Coprinellus micaceus</name>
    <name type="common">Glistening ink-cap mushroom</name>
    <name type="synonym">Coprinus micaceus</name>
    <dbReference type="NCBI Taxonomy" id="71717"/>
    <lineage>
        <taxon>Eukaryota</taxon>
        <taxon>Fungi</taxon>
        <taxon>Dikarya</taxon>
        <taxon>Basidiomycota</taxon>
        <taxon>Agaricomycotina</taxon>
        <taxon>Agaricomycetes</taxon>
        <taxon>Agaricomycetidae</taxon>
        <taxon>Agaricales</taxon>
        <taxon>Agaricineae</taxon>
        <taxon>Psathyrellaceae</taxon>
        <taxon>Coprinellus</taxon>
    </lineage>
</organism>
<feature type="domain" description="DUF6699" evidence="2">
    <location>
        <begin position="459"/>
        <end position="566"/>
    </location>
</feature>
<dbReference type="OrthoDB" id="3265169at2759"/>
<evidence type="ECO:0000313" key="3">
    <source>
        <dbReference type="EMBL" id="TEB25856.1"/>
    </source>
</evidence>
<dbReference type="Proteomes" id="UP000298030">
    <property type="component" value="Unassembled WGS sequence"/>
</dbReference>
<sequence>MFWRGVWGGPLSFIFGNPSSNVSTGMLHGTRVGKPLSMDDSLADWECWCDNVGPYGCERPLGVTQSKLEMQMLRHPDIRVPEAPFLAWVWKQTQLTEWYTIEVESGGLKTRCSFWVSITSAERDYTGVGLDKRERVKQRLSEFLLRLISKSTSRFITSPSSSLPMSAEVNQSNSWGPPPVVVIDHNSQNTGSRRYTRPAIVTPAHGNENVQPIIIETFPTSTTPEPQTVIIAPPPAAAQAPAPSPIYIRPGSYGSRFHTSSPGYFPSKYTPANLNPAFASPSNYGTVANPPPPDYDSWSFVDDKFNQRMKSHHPQKPDPLEEYQSSHRRRRGGEVNRRRRRAESSAGRITFPRYGPPTTVIETNAEEEAMANSPHVPPSSPPPVIVVGPPQGPPVYDQTSNASIYYNAPEDSIISVILGSTAEEDTFGSRIGTGRMKRPMSWRRDYWPRGSVLSYISRLLATEPPAEWMRLYHPSLPWYIDVERDSERERGITVRDVLTQMHRQLMIPVREADVWNEAMTKETRNTVARGPRRRAGRAVDGGLIFEGYGVVRLDFLGNEYIFEGLMARRSGIWEIKTRDWRS</sequence>
<dbReference type="EMBL" id="QPFP01000053">
    <property type="protein sequence ID" value="TEB25856.1"/>
    <property type="molecule type" value="Genomic_DNA"/>
</dbReference>
<evidence type="ECO:0000313" key="4">
    <source>
        <dbReference type="Proteomes" id="UP000298030"/>
    </source>
</evidence>